<feature type="compositionally biased region" description="Basic and acidic residues" evidence="10">
    <location>
        <begin position="135"/>
        <end position="146"/>
    </location>
</feature>
<evidence type="ECO:0000256" key="5">
    <source>
        <dbReference type="ARBA" id="ARBA00023157"/>
    </source>
</evidence>
<keyword evidence="4 9" id="KW-0378">Hydrolase</keyword>
<feature type="disulfide bond" evidence="8">
    <location>
        <begin position="573"/>
        <end position="602"/>
    </location>
</feature>
<feature type="binding site" evidence="7">
    <location>
        <position position="819"/>
    </location>
    <ligand>
        <name>Ca(2+)</name>
        <dbReference type="ChEBI" id="CHEBI:29108"/>
    </ligand>
</feature>
<evidence type="ECO:0000256" key="10">
    <source>
        <dbReference type="SAM" id="MobiDB-lite"/>
    </source>
</evidence>
<feature type="active site" evidence="6">
    <location>
        <position position="733"/>
    </location>
</feature>
<dbReference type="PANTHER" id="PTHR11742:SF103">
    <property type="entry name" value="ENDOPLASMIC RETICULUM MANNOSIDASE MNL2-RELATED"/>
    <property type="match status" value="1"/>
</dbReference>
<dbReference type="RefSeq" id="XP_040654095.1">
    <property type="nucleotide sequence ID" value="XM_040803991.1"/>
</dbReference>
<evidence type="ECO:0000313" key="11">
    <source>
        <dbReference type="EMBL" id="KYK54743.1"/>
    </source>
</evidence>
<dbReference type="InParanoid" id="A0A151GCF8"/>
<dbReference type="EC" id="3.2.1.-" evidence="9"/>
<evidence type="ECO:0000256" key="1">
    <source>
        <dbReference type="ARBA" id="ARBA00001913"/>
    </source>
</evidence>
<dbReference type="Gene3D" id="1.50.10.10">
    <property type="match status" value="2"/>
</dbReference>
<feature type="region of interest" description="Disordered" evidence="10">
    <location>
        <begin position="450"/>
        <end position="469"/>
    </location>
</feature>
<feature type="compositionally biased region" description="Low complexity" evidence="10">
    <location>
        <begin position="672"/>
        <end position="682"/>
    </location>
</feature>
<evidence type="ECO:0000256" key="7">
    <source>
        <dbReference type="PIRSR" id="PIRSR601382-2"/>
    </source>
</evidence>
<protein>
    <recommendedName>
        <fullName evidence="9">alpha-1,2-Mannosidase</fullName>
        <ecNumber evidence="9">3.2.1.-</ecNumber>
    </recommendedName>
</protein>
<accession>A0A151GCF8</accession>
<feature type="compositionally biased region" description="Basic and acidic residues" evidence="10">
    <location>
        <begin position="428"/>
        <end position="444"/>
    </location>
</feature>
<dbReference type="STRING" id="98403.A0A151GCF8"/>
<dbReference type="GeneID" id="63719346"/>
<keyword evidence="7" id="KW-0479">Metal-binding</keyword>
<feature type="active site" description="Proton donor" evidence="6">
    <location>
        <position position="268"/>
    </location>
</feature>
<feature type="region of interest" description="Disordered" evidence="10">
    <location>
        <begin position="665"/>
        <end position="698"/>
    </location>
</feature>
<dbReference type="InterPro" id="IPR001382">
    <property type="entry name" value="Glyco_hydro_47"/>
</dbReference>
<feature type="region of interest" description="Disordered" evidence="10">
    <location>
        <begin position="406"/>
        <end position="444"/>
    </location>
</feature>
<organism evidence="11 12">
    <name type="scientific">Drechmeria coniospora</name>
    <name type="common">Nematophagous fungus</name>
    <name type="synonym">Meria coniospora</name>
    <dbReference type="NCBI Taxonomy" id="98403"/>
    <lineage>
        <taxon>Eukaryota</taxon>
        <taxon>Fungi</taxon>
        <taxon>Dikarya</taxon>
        <taxon>Ascomycota</taxon>
        <taxon>Pezizomycotina</taxon>
        <taxon>Sordariomycetes</taxon>
        <taxon>Hypocreomycetidae</taxon>
        <taxon>Hypocreales</taxon>
        <taxon>Ophiocordycipitaceae</taxon>
        <taxon>Drechmeria</taxon>
    </lineage>
</organism>
<feature type="active site" evidence="6">
    <location>
        <position position="499"/>
    </location>
</feature>
<dbReference type="EMBL" id="LAYC01000003">
    <property type="protein sequence ID" value="KYK54743.1"/>
    <property type="molecule type" value="Genomic_DNA"/>
</dbReference>
<comment type="pathway">
    <text evidence="2">Protein modification; protein glycosylation.</text>
</comment>
<dbReference type="GO" id="GO:0005509">
    <property type="term" value="F:calcium ion binding"/>
    <property type="evidence" value="ECO:0007669"/>
    <property type="project" value="InterPro"/>
</dbReference>
<feature type="region of interest" description="Disordered" evidence="10">
    <location>
        <begin position="36"/>
        <end position="146"/>
    </location>
</feature>
<dbReference type="AlphaFoldDB" id="A0A151GCF8"/>
<dbReference type="PRINTS" id="PR00747">
    <property type="entry name" value="GLYHDRLASE47"/>
</dbReference>
<keyword evidence="7" id="KW-0106">Calcium</keyword>
<dbReference type="PANTHER" id="PTHR11742">
    <property type="entry name" value="MANNOSYL-OLIGOSACCHARIDE ALPHA-1,2-MANNOSIDASE-RELATED"/>
    <property type="match status" value="1"/>
</dbReference>
<feature type="active site" description="Proton donor" evidence="6">
    <location>
        <position position="616"/>
    </location>
</feature>
<reference evidence="11 12" key="1">
    <citation type="journal article" date="2016" name="Sci. Rep.">
        <title>Insights into Adaptations to a Near-Obligate Nematode Endoparasitic Lifestyle from the Finished Genome of Drechmeria coniospora.</title>
        <authorList>
            <person name="Zhang L."/>
            <person name="Zhou Z."/>
            <person name="Guo Q."/>
            <person name="Fokkens L."/>
            <person name="Miskei M."/>
            <person name="Pocsi I."/>
            <person name="Zhang W."/>
            <person name="Chen M."/>
            <person name="Wang L."/>
            <person name="Sun Y."/>
            <person name="Donzelli B.G."/>
            <person name="Gibson D.M."/>
            <person name="Nelson D.R."/>
            <person name="Luo J.G."/>
            <person name="Rep M."/>
            <person name="Liu H."/>
            <person name="Yang S."/>
            <person name="Wang J."/>
            <person name="Krasnoff S.B."/>
            <person name="Xu Y."/>
            <person name="Molnar I."/>
            <person name="Lin M."/>
        </authorList>
    </citation>
    <scope>NUCLEOTIDE SEQUENCE [LARGE SCALE GENOMIC DNA]</scope>
    <source>
        <strain evidence="11 12">ARSEF 6962</strain>
    </source>
</reference>
<dbReference type="GO" id="GO:0016020">
    <property type="term" value="C:membrane"/>
    <property type="evidence" value="ECO:0007669"/>
    <property type="project" value="InterPro"/>
</dbReference>
<sequence>MLPRRRYRLLTIFAAVVVFLFYRSAPSWRGLQHDVDPLGPASGPKGNDAQPILRNDEAEDSSTFKDDKAQVAADAAGPDSPSAGSEAAASRPSTIAEPASEGPSSPRVHVSLAVPNDENQPGPQWQPADAGPPTDKLHWTKPPERFPIPKESIIKLPAGRRKRIPKIQHSFQPESKASKDVRLERLAKVRGEIARAWGGYRSYAWMHDELSPVSGRHRDPFCGWAATLVDSLDTLWIAGLRDEFDEAAKAVKNIDFTATPRFSIPVFETTIRYLGGLIAAYDVSGGKRGNYPFLLEKARQLAEVLMGIFDTPNRMPILFYQWQPQFASQTHTAGQASIAEFGTLSLEFTRLAQLTGENKYYDAVDRITDSLVELQKAGTVIPGLFPEHLDISGCNHTATLARDMMSRAAQHQVDSNKDPGEASGYGEGAKESVGDGDASDKSGEVLPRADADAAVGKRADGTDGPLAASGSRAEWDCVKQGVVPVSYGSQSFHLGGSQDSAYEYFPKQHLLLGGLAPKYQKLYEDMADAVKEWLLFRPMVAGDWNVLFPARINTMGKPKEDLDVVYDVTHLTCFVGGMFGLGGKLFGRDKDVELAKQFTDGCVWAYQSTVTGVMAESARVMSCPTLDKCEFNEKQWHESLDPYQQWRDKRLQQWQNRTQELMAEYRERKAASSDPSSSAAAANPPPDDVDESTINPEPKPMSHAEYIKNILDTESTPKGVVAMNSPNYILRPEAIESVWYMYRITGDPTWMDKGWVMFEATVRATRTSIANSAIRNVNHKDPALTDEMESFWLAETLKYYFLLFSEPSVISLDEWVLNTEAHPFKL</sequence>
<evidence type="ECO:0000313" key="12">
    <source>
        <dbReference type="Proteomes" id="UP000076580"/>
    </source>
</evidence>
<dbReference type="GO" id="GO:0005783">
    <property type="term" value="C:endoplasmic reticulum"/>
    <property type="evidence" value="ECO:0007669"/>
    <property type="project" value="TreeGrafter"/>
</dbReference>
<feature type="compositionally biased region" description="Basic and acidic residues" evidence="10">
    <location>
        <begin position="450"/>
        <end position="461"/>
    </location>
</feature>
<name>A0A151GCF8_DRECN</name>
<dbReference type="InterPro" id="IPR012341">
    <property type="entry name" value="6hp_glycosidase-like_sf"/>
</dbReference>
<keyword evidence="5 8" id="KW-1015">Disulfide bond</keyword>
<dbReference type="SUPFAM" id="SSF48225">
    <property type="entry name" value="Seven-hairpin glycosidases"/>
    <property type="match status" value="1"/>
</dbReference>
<evidence type="ECO:0000256" key="9">
    <source>
        <dbReference type="RuleBase" id="RU361193"/>
    </source>
</evidence>
<dbReference type="Pfam" id="PF01532">
    <property type="entry name" value="Glyco_hydro_47"/>
    <property type="match status" value="1"/>
</dbReference>
<keyword evidence="9" id="KW-0326">Glycosidase</keyword>
<evidence type="ECO:0000256" key="3">
    <source>
        <dbReference type="ARBA" id="ARBA00007658"/>
    </source>
</evidence>
<evidence type="ECO:0000256" key="4">
    <source>
        <dbReference type="ARBA" id="ARBA00022801"/>
    </source>
</evidence>
<evidence type="ECO:0000256" key="6">
    <source>
        <dbReference type="PIRSR" id="PIRSR601382-1"/>
    </source>
</evidence>
<proteinExistence type="inferred from homology"/>
<dbReference type="InterPro" id="IPR036026">
    <property type="entry name" value="Seven-hairpin_glycosidases"/>
</dbReference>
<comment type="cofactor">
    <cofactor evidence="1 7">
        <name>Ca(2+)</name>
        <dbReference type="ChEBI" id="CHEBI:29108"/>
    </cofactor>
</comment>
<dbReference type="GO" id="GO:0036503">
    <property type="term" value="P:ERAD pathway"/>
    <property type="evidence" value="ECO:0007669"/>
    <property type="project" value="UniProtKB-ARBA"/>
</dbReference>
<dbReference type="GO" id="GO:0004571">
    <property type="term" value="F:mannosyl-oligosaccharide 1,2-alpha-mannosidase activity"/>
    <property type="evidence" value="ECO:0007669"/>
    <property type="project" value="InterPro"/>
</dbReference>
<gene>
    <name evidence="11" type="ORF">DCS_06703</name>
</gene>
<dbReference type="GO" id="GO:0005975">
    <property type="term" value="P:carbohydrate metabolic process"/>
    <property type="evidence" value="ECO:0007669"/>
    <property type="project" value="InterPro"/>
</dbReference>
<dbReference type="Proteomes" id="UP000076580">
    <property type="component" value="Chromosome 03"/>
</dbReference>
<evidence type="ECO:0000256" key="2">
    <source>
        <dbReference type="ARBA" id="ARBA00004922"/>
    </source>
</evidence>
<keyword evidence="12" id="KW-1185">Reference proteome</keyword>
<comment type="similarity">
    <text evidence="3 9">Belongs to the glycosyl hydrolase 47 family.</text>
</comment>
<evidence type="ECO:0000256" key="8">
    <source>
        <dbReference type="PIRSR" id="PIRSR601382-3"/>
    </source>
</evidence>
<feature type="compositionally biased region" description="Low complexity" evidence="10">
    <location>
        <begin position="70"/>
        <end position="90"/>
    </location>
</feature>
<comment type="caution">
    <text evidence="11">The sequence shown here is derived from an EMBL/GenBank/DDBJ whole genome shotgun (WGS) entry which is preliminary data.</text>
</comment>
<dbReference type="UniPathway" id="UPA00378"/>
<dbReference type="InterPro" id="IPR050749">
    <property type="entry name" value="Glycosyl_Hydrolase_47"/>
</dbReference>